<comment type="caution">
    <text evidence="8">The sequence shown here is derived from an EMBL/GenBank/DDBJ whole genome shotgun (WGS) entry which is preliminary data.</text>
</comment>
<proteinExistence type="predicted"/>
<keyword evidence="2" id="KW-0812">Transmembrane</keyword>
<evidence type="ECO:0000313" key="8">
    <source>
        <dbReference type="EMBL" id="KAG2437412.1"/>
    </source>
</evidence>
<feature type="compositionally biased region" description="Low complexity" evidence="7">
    <location>
        <begin position="158"/>
        <end position="188"/>
    </location>
</feature>
<dbReference type="GO" id="GO:0035269">
    <property type="term" value="P:protein O-linked glycosylation via mannose"/>
    <property type="evidence" value="ECO:0007669"/>
    <property type="project" value="TreeGrafter"/>
</dbReference>
<evidence type="ECO:0000256" key="4">
    <source>
        <dbReference type="ARBA" id="ARBA00022989"/>
    </source>
</evidence>
<name>A0A835W1T0_CHLIN</name>
<evidence type="ECO:0000256" key="1">
    <source>
        <dbReference type="ARBA" id="ARBA00004606"/>
    </source>
</evidence>
<feature type="region of interest" description="Disordered" evidence="7">
    <location>
        <begin position="1"/>
        <end position="24"/>
    </location>
</feature>
<evidence type="ECO:0000256" key="3">
    <source>
        <dbReference type="ARBA" id="ARBA00022968"/>
    </source>
</evidence>
<dbReference type="PANTHER" id="PTHR12270:SF52">
    <property type="entry name" value="GLYCOSYLTRANSFERASE-LIKE PROTEIN GNT13-RELATED"/>
    <property type="match status" value="1"/>
</dbReference>
<dbReference type="GO" id="GO:0015020">
    <property type="term" value="F:glucuronosyltransferase activity"/>
    <property type="evidence" value="ECO:0007669"/>
    <property type="project" value="TreeGrafter"/>
</dbReference>
<sequence>MRQSREATQFYPAPGASPASGNIGRRDVELVTQVSLDRWPRFAQQALAWRGPASVAVYVPCPPDHPLAPQYLAHLQQLAQQLDTALSEAVAGEHAAAASVSAAAAAAAAAAGVAGQRSGNPPAPSPPLLAVSILHSRHVAAEGAGVLGTRPGPPPAEAPEAPGSSSGTTTTTTSTTSATTSTSANTSTRAGTDVYEHLYPINALRNAALAAARSSHVFLVDGDFIPSAGLRADLLLGPAAAGSSSGSGSSSSDVGASPLDGSDAHGRPVMWVVPAFELAAPAAAAPAAAGAGGGSLPAAVAVAEVPDEQTAAVPRTLGQLLSYEHGAPQQGGSKVVGGAPRRPVLRPFHCGRYPQPVPSVDYAGWLADAAAAARQEGQQQQQQQQEAGVAGSGELLWREVPYHEYFEPYGIVRRDQVPFYDERFRGYGLNKVQHAYHMAAAGFQFRLLRRHFCVTVPHARSASYRAAFGTAADPQQRLRVERLYADFKAAMREAHGYEYGGAATS</sequence>
<keyword evidence="6" id="KW-0325">Glycoprotein</keyword>
<dbReference type="InterPro" id="IPR051292">
    <property type="entry name" value="Xyl/GlcA_transferase"/>
</dbReference>
<dbReference type="AlphaFoldDB" id="A0A835W1T0"/>
<dbReference type="GO" id="GO:0016020">
    <property type="term" value="C:membrane"/>
    <property type="evidence" value="ECO:0007669"/>
    <property type="project" value="UniProtKB-SubCell"/>
</dbReference>
<feature type="compositionally biased region" description="Low complexity" evidence="7">
    <location>
        <begin position="239"/>
        <end position="259"/>
    </location>
</feature>
<feature type="region of interest" description="Disordered" evidence="7">
    <location>
        <begin position="144"/>
        <end position="188"/>
    </location>
</feature>
<dbReference type="Proteomes" id="UP000650467">
    <property type="component" value="Unassembled WGS sequence"/>
</dbReference>
<keyword evidence="5" id="KW-0472">Membrane</keyword>
<dbReference type="GO" id="GO:0042285">
    <property type="term" value="F:xylosyltransferase activity"/>
    <property type="evidence" value="ECO:0007669"/>
    <property type="project" value="TreeGrafter"/>
</dbReference>
<dbReference type="OrthoDB" id="411524at2759"/>
<comment type="subcellular location">
    <subcellularLocation>
        <location evidence="1">Membrane</location>
        <topology evidence="1">Single-pass type II membrane protein</topology>
    </subcellularLocation>
</comment>
<evidence type="ECO:0000256" key="7">
    <source>
        <dbReference type="SAM" id="MobiDB-lite"/>
    </source>
</evidence>
<evidence type="ECO:0000256" key="5">
    <source>
        <dbReference type="ARBA" id="ARBA00023136"/>
    </source>
</evidence>
<organism evidence="8 9">
    <name type="scientific">Chlamydomonas incerta</name>
    <dbReference type="NCBI Taxonomy" id="51695"/>
    <lineage>
        <taxon>Eukaryota</taxon>
        <taxon>Viridiplantae</taxon>
        <taxon>Chlorophyta</taxon>
        <taxon>core chlorophytes</taxon>
        <taxon>Chlorophyceae</taxon>
        <taxon>CS clade</taxon>
        <taxon>Chlamydomonadales</taxon>
        <taxon>Chlamydomonadaceae</taxon>
        <taxon>Chlamydomonas</taxon>
    </lineage>
</organism>
<keyword evidence="4" id="KW-1133">Transmembrane helix</keyword>
<feature type="region of interest" description="Disordered" evidence="7">
    <location>
        <begin position="239"/>
        <end position="261"/>
    </location>
</feature>
<evidence type="ECO:0000313" key="9">
    <source>
        <dbReference type="Proteomes" id="UP000650467"/>
    </source>
</evidence>
<evidence type="ECO:0000256" key="2">
    <source>
        <dbReference type="ARBA" id="ARBA00022692"/>
    </source>
</evidence>
<dbReference type="EMBL" id="JAEHOC010000011">
    <property type="protein sequence ID" value="KAG2437412.1"/>
    <property type="molecule type" value="Genomic_DNA"/>
</dbReference>
<dbReference type="PANTHER" id="PTHR12270">
    <property type="entry name" value="GLYCOSYLTRANSFERASE-RELATED"/>
    <property type="match status" value="1"/>
</dbReference>
<keyword evidence="3" id="KW-0735">Signal-anchor</keyword>
<dbReference type="Pfam" id="PF13896">
    <property type="entry name" value="Glyco_transf_49"/>
    <property type="match status" value="2"/>
</dbReference>
<evidence type="ECO:0000256" key="6">
    <source>
        <dbReference type="ARBA" id="ARBA00023180"/>
    </source>
</evidence>
<protein>
    <submittedName>
        <fullName evidence="8">Uncharacterized protein</fullName>
    </submittedName>
</protein>
<gene>
    <name evidence="8" type="ORF">HXX76_006064</name>
</gene>
<reference evidence="8" key="1">
    <citation type="journal article" date="2020" name="bioRxiv">
        <title>Comparative genomics of Chlamydomonas.</title>
        <authorList>
            <person name="Craig R.J."/>
            <person name="Hasan A.R."/>
            <person name="Ness R.W."/>
            <person name="Keightley P.D."/>
        </authorList>
    </citation>
    <scope>NUCLEOTIDE SEQUENCE</scope>
    <source>
        <strain evidence="8">SAG 7.73</strain>
    </source>
</reference>
<keyword evidence="9" id="KW-1185">Reference proteome</keyword>
<accession>A0A835W1T0</accession>